<gene>
    <name evidence="2" type="ORF">BCF74_1141</name>
</gene>
<dbReference type="OrthoDB" id="4231069at2"/>
<dbReference type="EMBL" id="PVTI01000014">
    <property type="protein sequence ID" value="PRY57972.1"/>
    <property type="molecule type" value="Genomic_DNA"/>
</dbReference>
<dbReference type="SUPFAM" id="SSF140453">
    <property type="entry name" value="EsxAB dimer-like"/>
    <property type="match status" value="1"/>
</dbReference>
<dbReference type="RefSeq" id="WP_106297796.1">
    <property type="nucleotide sequence ID" value="NZ_PVTI01000014.1"/>
</dbReference>
<protein>
    <recommendedName>
        <fullName evidence="1">ESAT-6-like protein</fullName>
    </recommendedName>
</protein>
<name>A0A2T0UJ87_9MICO</name>
<evidence type="ECO:0000256" key="1">
    <source>
        <dbReference type="RuleBase" id="RU362001"/>
    </source>
</evidence>
<sequence>MAAQFQVDTERITAASGDIARISNEIEAQVAQMLSRLTALQDAWKGGAATQFHGVVTQWQGTQRQVQSSLASIGQVLGAAGAQYAETEANNTRMFS</sequence>
<dbReference type="InterPro" id="IPR036689">
    <property type="entry name" value="ESAT-6-like_sf"/>
</dbReference>
<reference evidence="2 3" key="1">
    <citation type="submission" date="2018-03" db="EMBL/GenBank/DDBJ databases">
        <title>Genomic Encyclopedia of Archaeal and Bacterial Type Strains, Phase II (KMG-II): from individual species to whole genera.</title>
        <authorList>
            <person name="Goeker M."/>
        </authorList>
    </citation>
    <scope>NUCLEOTIDE SEQUENCE [LARGE SCALE GENOMIC DNA]</scope>
    <source>
        <strain evidence="2 3">ATCC BAA-1496</strain>
    </source>
</reference>
<dbReference type="NCBIfam" id="TIGR03930">
    <property type="entry name" value="WXG100_ESAT6"/>
    <property type="match status" value="1"/>
</dbReference>
<evidence type="ECO:0000313" key="2">
    <source>
        <dbReference type="EMBL" id="PRY57972.1"/>
    </source>
</evidence>
<dbReference type="Pfam" id="PF06013">
    <property type="entry name" value="WXG100"/>
    <property type="match status" value="1"/>
</dbReference>
<dbReference type="Proteomes" id="UP000237822">
    <property type="component" value="Unassembled WGS sequence"/>
</dbReference>
<dbReference type="AlphaFoldDB" id="A0A2T0UJ87"/>
<organism evidence="2 3">
    <name type="scientific">Knoellia remsis</name>
    <dbReference type="NCBI Taxonomy" id="407159"/>
    <lineage>
        <taxon>Bacteria</taxon>
        <taxon>Bacillati</taxon>
        <taxon>Actinomycetota</taxon>
        <taxon>Actinomycetes</taxon>
        <taxon>Micrococcales</taxon>
        <taxon>Intrasporangiaceae</taxon>
        <taxon>Knoellia</taxon>
    </lineage>
</organism>
<comment type="caution">
    <text evidence="2">The sequence shown here is derived from an EMBL/GenBank/DDBJ whole genome shotgun (WGS) entry which is preliminary data.</text>
</comment>
<dbReference type="Gene3D" id="1.10.287.1060">
    <property type="entry name" value="ESAT-6-like"/>
    <property type="match status" value="1"/>
</dbReference>
<comment type="similarity">
    <text evidence="1">Belongs to the WXG100 family.</text>
</comment>
<dbReference type="InterPro" id="IPR010310">
    <property type="entry name" value="T7SS_ESAT-6-like"/>
</dbReference>
<evidence type="ECO:0000313" key="3">
    <source>
        <dbReference type="Proteomes" id="UP000237822"/>
    </source>
</evidence>
<keyword evidence="3" id="KW-1185">Reference proteome</keyword>
<proteinExistence type="inferred from homology"/>
<accession>A0A2T0UJ87</accession>